<evidence type="ECO:0008006" key="3">
    <source>
        <dbReference type="Google" id="ProtNLM"/>
    </source>
</evidence>
<comment type="caution">
    <text evidence="1">The sequence shown here is derived from an EMBL/GenBank/DDBJ whole genome shotgun (WGS) entry which is preliminary data.</text>
</comment>
<dbReference type="Gene3D" id="2.160.10.10">
    <property type="entry name" value="Hexapeptide repeat proteins"/>
    <property type="match status" value="1"/>
</dbReference>
<evidence type="ECO:0000313" key="1">
    <source>
        <dbReference type="EMBL" id="GGD16924.1"/>
    </source>
</evidence>
<dbReference type="Pfam" id="PF00132">
    <property type="entry name" value="Hexapep"/>
    <property type="match status" value="1"/>
</dbReference>
<sequence length="241" mass="25924">MFNFARKQVVDVTSTRPAVPPIDAFTEITEYDPKNWSISGEGSGVFVRGKAVSLPQSVQIQGDNCRLYIDNGCFVNGHIEIKDGSNSVAYLGPRTRLRNFHAVLSGDSCLLVMGEAATTEQAVFFVHGDNMQITIGEDCMLSSGVVIRTADGHGIFDAESRRQINKPAAVHVGAHCWIGNGARVAKGVTISDGCVIGQMSLVSKPTEPNSIYAGVPARKVRSGTVWSRTDMYDDIPAHLLG</sequence>
<evidence type="ECO:0000313" key="2">
    <source>
        <dbReference type="Proteomes" id="UP000613582"/>
    </source>
</evidence>
<proteinExistence type="predicted"/>
<dbReference type="CDD" id="cd04647">
    <property type="entry name" value="LbH_MAT_like"/>
    <property type="match status" value="1"/>
</dbReference>
<reference evidence="1" key="2">
    <citation type="submission" date="2020-09" db="EMBL/GenBank/DDBJ databases">
        <authorList>
            <person name="Sun Q."/>
            <person name="Zhou Y."/>
        </authorList>
    </citation>
    <scope>NUCLEOTIDE SEQUENCE</scope>
    <source>
        <strain evidence="1">CGMCC 1.12921</strain>
    </source>
</reference>
<dbReference type="InterPro" id="IPR001451">
    <property type="entry name" value="Hexapep"/>
</dbReference>
<dbReference type="SUPFAM" id="SSF51161">
    <property type="entry name" value="Trimeric LpxA-like enzymes"/>
    <property type="match status" value="1"/>
</dbReference>
<accession>A0A8J2V3X7</accession>
<dbReference type="AlphaFoldDB" id="A0A8J2V3X7"/>
<reference evidence="1" key="1">
    <citation type="journal article" date="2014" name="Int. J. Syst. Evol. Microbiol.">
        <title>Complete genome sequence of Corynebacterium casei LMG S-19264T (=DSM 44701T), isolated from a smear-ripened cheese.</title>
        <authorList>
            <consortium name="US DOE Joint Genome Institute (JGI-PGF)"/>
            <person name="Walter F."/>
            <person name="Albersmeier A."/>
            <person name="Kalinowski J."/>
            <person name="Ruckert C."/>
        </authorList>
    </citation>
    <scope>NUCLEOTIDE SEQUENCE</scope>
    <source>
        <strain evidence="1">CGMCC 1.12921</strain>
    </source>
</reference>
<dbReference type="InterPro" id="IPR011004">
    <property type="entry name" value="Trimer_LpxA-like_sf"/>
</dbReference>
<protein>
    <recommendedName>
        <fullName evidence="3">Acyltransferase</fullName>
    </recommendedName>
</protein>
<dbReference type="PANTHER" id="PTHR23416:SF78">
    <property type="entry name" value="LIPOPOLYSACCHARIDE BIOSYNTHESIS O-ACETYL TRANSFERASE WBBJ-RELATED"/>
    <property type="match status" value="1"/>
</dbReference>
<dbReference type="Proteomes" id="UP000613582">
    <property type="component" value="Unassembled WGS sequence"/>
</dbReference>
<dbReference type="EMBL" id="BMGH01000001">
    <property type="protein sequence ID" value="GGD16924.1"/>
    <property type="molecule type" value="Genomic_DNA"/>
</dbReference>
<gene>
    <name evidence="1" type="ORF">GCM10011342_27090</name>
</gene>
<dbReference type="InterPro" id="IPR051159">
    <property type="entry name" value="Hexapeptide_acetyltransf"/>
</dbReference>
<keyword evidence="2" id="KW-1185">Reference proteome</keyword>
<dbReference type="RefSeq" id="WP_188157901.1">
    <property type="nucleotide sequence ID" value="NZ_BMGH01000001.1"/>
</dbReference>
<name>A0A8J2V3X7_9PROT</name>
<dbReference type="PANTHER" id="PTHR23416">
    <property type="entry name" value="SIALIC ACID SYNTHASE-RELATED"/>
    <property type="match status" value="1"/>
</dbReference>
<organism evidence="1 2">
    <name type="scientific">Aquisalinus flavus</name>
    <dbReference type="NCBI Taxonomy" id="1526572"/>
    <lineage>
        <taxon>Bacteria</taxon>
        <taxon>Pseudomonadati</taxon>
        <taxon>Pseudomonadota</taxon>
        <taxon>Alphaproteobacteria</taxon>
        <taxon>Parvularculales</taxon>
        <taxon>Parvularculaceae</taxon>
        <taxon>Aquisalinus</taxon>
    </lineage>
</organism>